<dbReference type="EMBL" id="JBHSXI010000002">
    <property type="protein sequence ID" value="MFC6888436.1"/>
    <property type="molecule type" value="Genomic_DNA"/>
</dbReference>
<gene>
    <name evidence="3" type="ORF">ACFQEY_05165</name>
</gene>
<reference evidence="3 4" key="1">
    <citation type="journal article" date="2019" name="Int. J. Syst. Evol. Microbiol.">
        <title>The Global Catalogue of Microorganisms (GCM) 10K type strain sequencing project: providing services to taxonomists for standard genome sequencing and annotation.</title>
        <authorList>
            <consortium name="The Broad Institute Genomics Platform"/>
            <consortium name="The Broad Institute Genome Sequencing Center for Infectious Disease"/>
            <person name="Wu L."/>
            <person name="Ma J."/>
        </authorList>
    </citation>
    <scope>NUCLEOTIDE SEQUENCE [LARGE SCALE GENOMIC DNA]</scope>
    <source>
        <strain evidence="3 4">Y73</strain>
    </source>
</reference>
<dbReference type="GO" id="GO:0016787">
    <property type="term" value="F:hydrolase activity"/>
    <property type="evidence" value="ECO:0007669"/>
    <property type="project" value="UniProtKB-KW"/>
</dbReference>
<keyword evidence="2 3" id="KW-0378">Hydrolase</keyword>
<dbReference type="PANTHER" id="PTHR31793:SF27">
    <property type="entry name" value="NOVEL THIOESTERASE SUPERFAMILY DOMAIN AND SAPOSIN A-TYPE DOMAIN CONTAINING PROTEIN (0610012H03RIK)"/>
    <property type="match status" value="1"/>
</dbReference>
<dbReference type="AlphaFoldDB" id="A0ABD5UGK0"/>
<proteinExistence type="inferred from homology"/>
<evidence type="ECO:0000313" key="4">
    <source>
        <dbReference type="Proteomes" id="UP001596333"/>
    </source>
</evidence>
<keyword evidence="4" id="KW-1185">Reference proteome</keyword>
<dbReference type="InterPro" id="IPR029069">
    <property type="entry name" value="HotDog_dom_sf"/>
</dbReference>
<sequence>MSAGMAEPVELFGAYPNTVVMSYEYNWKIRFDDIDRAGVLFYPELFRASHRAVEDYMEDIGFQFGEIVEEGWGMPVVHAEAEYHIPLRYGDLVRIEVTADPGETSVHFDVIGYTDNDEVAFEVGETHVTVDMETFETIEVPPELQEALAE</sequence>
<evidence type="ECO:0000256" key="1">
    <source>
        <dbReference type="ARBA" id="ARBA00005953"/>
    </source>
</evidence>
<evidence type="ECO:0000313" key="3">
    <source>
        <dbReference type="EMBL" id="MFC6888436.1"/>
    </source>
</evidence>
<dbReference type="Gene3D" id="3.10.129.10">
    <property type="entry name" value="Hotdog Thioesterase"/>
    <property type="match status" value="1"/>
</dbReference>
<dbReference type="SUPFAM" id="SSF54637">
    <property type="entry name" value="Thioesterase/thiol ester dehydrase-isomerase"/>
    <property type="match status" value="1"/>
</dbReference>
<accession>A0ABD5UGK0</accession>
<dbReference type="EC" id="3.1.2.-" evidence="3"/>
<comment type="similarity">
    <text evidence="1">Belongs to the 4-hydroxybenzoyl-CoA thioesterase family.</text>
</comment>
<dbReference type="InterPro" id="IPR050563">
    <property type="entry name" value="4-hydroxybenzoyl-CoA_TE"/>
</dbReference>
<dbReference type="Pfam" id="PF13279">
    <property type="entry name" value="4HBT_2"/>
    <property type="match status" value="1"/>
</dbReference>
<dbReference type="Proteomes" id="UP001596333">
    <property type="component" value="Unassembled WGS sequence"/>
</dbReference>
<organism evidence="3 4">
    <name type="scientific">Halorubrum trueperi</name>
    <dbReference type="NCBI Taxonomy" id="2004704"/>
    <lineage>
        <taxon>Archaea</taxon>
        <taxon>Methanobacteriati</taxon>
        <taxon>Methanobacteriota</taxon>
        <taxon>Stenosarchaea group</taxon>
        <taxon>Halobacteria</taxon>
        <taxon>Halobacteriales</taxon>
        <taxon>Haloferacaceae</taxon>
        <taxon>Halorubrum</taxon>
    </lineage>
</organism>
<protein>
    <submittedName>
        <fullName evidence="3">Acyl-CoA thioesterase</fullName>
        <ecNumber evidence="3">3.1.2.-</ecNumber>
    </submittedName>
</protein>
<name>A0ABD5UGK0_9EURY</name>
<dbReference type="PANTHER" id="PTHR31793">
    <property type="entry name" value="4-HYDROXYBENZOYL-COA THIOESTERASE FAMILY MEMBER"/>
    <property type="match status" value="1"/>
</dbReference>
<dbReference type="CDD" id="cd00586">
    <property type="entry name" value="4HBT"/>
    <property type="match status" value="1"/>
</dbReference>
<comment type="caution">
    <text evidence="3">The sequence shown here is derived from an EMBL/GenBank/DDBJ whole genome shotgun (WGS) entry which is preliminary data.</text>
</comment>
<evidence type="ECO:0000256" key="2">
    <source>
        <dbReference type="ARBA" id="ARBA00022801"/>
    </source>
</evidence>